<feature type="domain" description="DUF6534" evidence="2">
    <location>
        <begin position="178"/>
        <end position="263"/>
    </location>
</feature>
<keyword evidence="1" id="KW-1133">Transmembrane helix</keyword>
<name>A0A8S0W3I0_CYCAE</name>
<dbReference type="OrthoDB" id="2929525at2759"/>
<evidence type="ECO:0000259" key="2">
    <source>
        <dbReference type="Pfam" id="PF20152"/>
    </source>
</evidence>
<reference evidence="3 4" key="1">
    <citation type="submission" date="2020-01" db="EMBL/GenBank/DDBJ databases">
        <authorList>
            <person name="Gupta K D."/>
        </authorList>
    </citation>
    <scope>NUCLEOTIDE SEQUENCE [LARGE SCALE GENOMIC DNA]</scope>
</reference>
<feature type="transmembrane region" description="Helical" evidence="1">
    <location>
        <begin position="20"/>
        <end position="43"/>
    </location>
</feature>
<feature type="transmembrane region" description="Helical" evidence="1">
    <location>
        <begin position="97"/>
        <end position="115"/>
    </location>
</feature>
<dbReference type="AlphaFoldDB" id="A0A8S0W3I0"/>
<keyword evidence="1" id="KW-0472">Membrane</keyword>
<sequence>MLVSIDFNNFHFQSNENLGAIEIGTFLGLILFGILLGQAYSYFGRSRKDRFALRLLVSILVLLELVHTLLLAASIYYDTVTTWEAPRTNTYTLSTATFFENLITIIVQLCFAHRIHRLSDKGRPSMIALICVVLAVLRFVGAFAVGVEGMLDVAHDGGTGVFVVRVSWLITSTLSVGAAADVLIAASMIYYLRRLSSPTHLRRTTDILNRLTRWTVQTGLLTSLAHVAAILCFQTIGNLVWLAIYIVLAKLYSNSLLMILNARPGTGPLTLNETTSIEFGGTTSGTRTVTTLQLSHLHHDTSEIQVDVTVDKA</sequence>
<dbReference type="Pfam" id="PF20152">
    <property type="entry name" value="DUF6534"/>
    <property type="match status" value="1"/>
</dbReference>
<dbReference type="InterPro" id="IPR045339">
    <property type="entry name" value="DUF6534"/>
</dbReference>
<evidence type="ECO:0000313" key="3">
    <source>
        <dbReference type="EMBL" id="CAA7268735.1"/>
    </source>
</evidence>
<feature type="transmembrane region" description="Helical" evidence="1">
    <location>
        <begin position="127"/>
        <end position="147"/>
    </location>
</feature>
<dbReference type="PANTHER" id="PTHR40465:SF1">
    <property type="entry name" value="DUF6534 DOMAIN-CONTAINING PROTEIN"/>
    <property type="match status" value="1"/>
</dbReference>
<dbReference type="EMBL" id="CACVBS010000069">
    <property type="protein sequence ID" value="CAA7268735.1"/>
    <property type="molecule type" value="Genomic_DNA"/>
</dbReference>
<dbReference type="Proteomes" id="UP000467700">
    <property type="component" value="Unassembled WGS sequence"/>
</dbReference>
<evidence type="ECO:0000256" key="1">
    <source>
        <dbReference type="SAM" id="Phobius"/>
    </source>
</evidence>
<dbReference type="PANTHER" id="PTHR40465">
    <property type="entry name" value="CHROMOSOME 1, WHOLE GENOME SHOTGUN SEQUENCE"/>
    <property type="match status" value="1"/>
</dbReference>
<feature type="transmembrane region" description="Helical" evidence="1">
    <location>
        <begin position="55"/>
        <end position="77"/>
    </location>
</feature>
<keyword evidence="4" id="KW-1185">Reference proteome</keyword>
<gene>
    <name evidence="3" type="ORF">AAE3_LOCUS10934</name>
</gene>
<keyword evidence="1" id="KW-0812">Transmembrane</keyword>
<accession>A0A8S0W3I0</accession>
<proteinExistence type="predicted"/>
<evidence type="ECO:0000313" key="4">
    <source>
        <dbReference type="Proteomes" id="UP000467700"/>
    </source>
</evidence>
<protein>
    <recommendedName>
        <fullName evidence="2">DUF6534 domain-containing protein</fullName>
    </recommendedName>
</protein>
<organism evidence="3 4">
    <name type="scientific">Cyclocybe aegerita</name>
    <name type="common">Black poplar mushroom</name>
    <name type="synonym">Agrocybe aegerita</name>
    <dbReference type="NCBI Taxonomy" id="1973307"/>
    <lineage>
        <taxon>Eukaryota</taxon>
        <taxon>Fungi</taxon>
        <taxon>Dikarya</taxon>
        <taxon>Basidiomycota</taxon>
        <taxon>Agaricomycotina</taxon>
        <taxon>Agaricomycetes</taxon>
        <taxon>Agaricomycetidae</taxon>
        <taxon>Agaricales</taxon>
        <taxon>Agaricineae</taxon>
        <taxon>Bolbitiaceae</taxon>
        <taxon>Cyclocybe</taxon>
    </lineage>
</organism>
<feature type="transmembrane region" description="Helical" evidence="1">
    <location>
        <begin position="167"/>
        <end position="193"/>
    </location>
</feature>
<comment type="caution">
    <text evidence="3">The sequence shown here is derived from an EMBL/GenBank/DDBJ whole genome shotgun (WGS) entry which is preliminary data.</text>
</comment>